<keyword evidence="2" id="KW-1185">Reference proteome</keyword>
<sequence length="29" mass="3071">MVILKMGLELETDAIINSIISGFGGFMIG</sequence>
<dbReference type="AlphaFoldDB" id="A0A366HWK2"/>
<gene>
    <name evidence="1" type="ORF">DES36_12726</name>
</gene>
<dbReference type="Proteomes" id="UP000253490">
    <property type="component" value="Unassembled WGS sequence"/>
</dbReference>
<proteinExistence type="predicted"/>
<evidence type="ECO:0000313" key="1">
    <source>
        <dbReference type="EMBL" id="RBP57656.1"/>
    </source>
</evidence>
<comment type="caution">
    <text evidence="1">The sequence shown here is derived from an EMBL/GenBank/DDBJ whole genome shotgun (WGS) entry which is preliminary data.</text>
</comment>
<dbReference type="EMBL" id="QNRX01000027">
    <property type="protein sequence ID" value="RBP57656.1"/>
    <property type="molecule type" value="Genomic_DNA"/>
</dbReference>
<evidence type="ECO:0000313" key="2">
    <source>
        <dbReference type="Proteomes" id="UP000253490"/>
    </source>
</evidence>
<reference evidence="1 2" key="1">
    <citation type="submission" date="2018-06" db="EMBL/GenBank/DDBJ databases">
        <title>Genomic Encyclopedia of Type Strains, Phase IV (KMG-IV): sequencing the most valuable type-strain genomes for metagenomic binning, comparative biology and taxonomic classification.</title>
        <authorList>
            <person name="Goeker M."/>
        </authorList>
    </citation>
    <scope>NUCLEOTIDE SEQUENCE [LARGE SCALE GENOMIC DNA]</scope>
    <source>
        <strain evidence="1 2">DSM 22112</strain>
    </source>
</reference>
<name>A0A366HWK2_9FIRM</name>
<protein>
    <submittedName>
        <fullName evidence="1">Uncharacterized protein</fullName>
    </submittedName>
</protein>
<accession>A0A366HWK2</accession>
<organism evidence="1 2">
    <name type="scientific">Alkalibaculum bacchi</name>
    <dbReference type="NCBI Taxonomy" id="645887"/>
    <lineage>
        <taxon>Bacteria</taxon>
        <taxon>Bacillati</taxon>
        <taxon>Bacillota</taxon>
        <taxon>Clostridia</taxon>
        <taxon>Eubacteriales</taxon>
        <taxon>Eubacteriaceae</taxon>
        <taxon>Alkalibaculum</taxon>
    </lineage>
</organism>